<accession>A0A6L2LSX3</accession>
<sequence>MGGARERAYAIDGEIRYSVVLDQHVEEEKDAEFVAMEEVDEVQSLEILTTMHDSEEIADIRKGSDSDLQSMPNDDPRSVLRFHTADSDDTHKNEVSKSNHIFQDDNASAKRLSLPDHMGHICKEVSSLHSRLADMESSIVQQVSAEFKSSLPALVTDSLKEKLPSLILDALKDTFPQLLKDSIMSSILKSILDELPHKELSKSLHKNMKKSIRLKGEQPSVQVVLNKKCMVVHSPEEKKEGFVSIMDDSDDDDPDKQPLSKRFKIMTPIPNLIPLNTFVPKHLSKPEEQQKSLHDFTNKLFGTTSLKFSQTLPREPTPPRDPAKGKEISIVK</sequence>
<reference evidence="2" key="1">
    <citation type="journal article" date="2019" name="Sci. Rep.">
        <title>Draft genome of Tanacetum cinerariifolium, the natural source of mosquito coil.</title>
        <authorList>
            <person name="Yamashiro T."/>
            <person name="Shiraishi A."/>
            <person name="Satake H."/>
            <person name="Nakayama K."/>
        </authorList>
    </citation>
    <scope>NUCLEOTIDE SEQUENCE</scope>
</reference>
<evidence type="ECO:0000313" key="2">
    <source>
        <dbReference type="EMBL" id="GEU64350.1"/>
    </source>
</evidence>
<proteinExistence type="predicted"/>
<dbReference type="AlphaFoldDB" id="A0A6L2LSX3"/>
<protein>
    <submittedName>
        <fullName evidence="2">Uncharacterized protein</fullName>
    </submittedName>
</protein>
<gene>
    <name evidence="2" type="ORF">Tci_036328</name>
</gene>
<organism evidence="2">
    <name type="scientific">Tanacetum cinerariifolium</name>
    <name type="common">Dalmatian daisy</name>
    <name type="synonym">Chrysanthemum cinerariifolium</name>
    <dbReference type="NCBI Taxonomy" id="118510"/>
    <lineage>
        <taxon>Eukaryota</taxon>
        <taxon>Viridiplantae</taxon>
        <taxon>Streptophyta</taxon>
        <taxon>Embryophyta</taxon>
        <taxon>Tracheophyta</taxon>
        <taxon>Spermatophyta</taxon>
        <taxon>Magnoliopsida</taxon>
        <taxon>eudicotyledons</taxon>
        <taxon>Gunneridae</taxon>
        <taxon>Pentapetalae</taxon>
        <taxon>asterids</taxon>
        <taxon>campanulids</taxon>
        <taxon>Asterales</taxon>
        <taxon>Asteraceae</taxon>
        <taxon>Asteroideae</taxon>
        <taxon>Anthemideae</taxon>
        <taxon>Anthemidinae</taxon>
        <taxon>Tanacetum</taxon>
    </lineage>
</organism>
<feature type="region of interest" description="Disordered" evidence="1">
    <location>
        <begin position="307"/>
        <end position="332"/>
    </location>
</feature>
<feature type="compositionally biased region" description="Basic and acidic residues" evidence="1">
    <location>
        <begin position="317"/>
        <end position="332"/>
    </location>
</feature>
<dbReference type="EMBL" id="BKCJ010005004">
    <property type="protein sequence ID" value="GEU64350.1"/>
    <property type="molecule type" value="Genomic_DNA"/>
</dbReference>
<comment type="caution">
    <text evidence="2">The sequence shown here is derived from an EMBL/GenBank/DDBJ whole genome shotgun (WGS) entry which is preliminary data.</text>
</comment>
<evidence type="ECO:0000256" key="1">
    <source>
        <dbReference type="SAM" id="MobiDB-lite"/>
    </source>
</evidence>
<feature type="region of interest" description="Disordered" evidence="1">
    <location>
        <begin position="240"/>
        <end position="259"/>
    </location>
</feature>
<name>A0A6L2LSX3_TANCI</name>